<dbReference type="EMBL" id="JASCIS010000017">
    <property type="protein sequence ID" value="MDI3420514.1"/>
    <property type="molecule type" value="Genomic_DNA"/>
</dbReference>
<protein>
    <recommendedName>
        <fullName evidence="5">Transmembrane protein</fullName>
    </recommendedName>
</protein>
<feature type="region of interest" description="Disordered" evidence="1">
    <location>
        <begin position="77"/>
        <end position="101"/>
    </location>
</feature>
<keyword evidence="2" id="KW-0472">Membrane</keyword>
<name>A0ABT6SY39_9ACTN</name>
<evidence type="ECO:0000313" key="3">
    <source>
        <dbReference type="EMBL" id="MDI3420514.1"/>
    </source>
</evidence>
<dbReference type="Proteomes" id="UP001237105">
    <property type="component" value="Unassembled WGS sequence"/>
</dbReference>
<evidence type="ECO:0008006" key="5">
    <source>
        <dbReference type="Google" id="ProtNLM"/>
    </source>
</evidence>
<feature type="region of interest" description="Disordered" evidence="1">
    <location>
        <begin position="226"/>
        <end position="297"/>
    </location>
</feature>
<feature type="compositionally biased region" description="Polar residues" evidence="1">
    <location>
        <begin position="81"/>
        <end position="95"/>
    </location>
</feature>
<evidence type="ECO:0000256" key="2">
    <source>
        <dbReference type="SAM" id="Phobius"/>
    </source>
</evidence>
<reference evidence="3 4" key="1">
    <citation type="submission" date="2023-05" db="EMBL/GenBank/DDBJ databases">
        <title>Draft genome sequence of Streptomyces sp. B-S-A12 isolated from a cave soil in Thailand.</title>
        <authorList>
            <person name="Chamroensaksri N."/>
            <person name="Muangham S."/>
        </authorList>
    </citation>
    <scope>NUCLEOTIDE SEQUENCE [LARGE SCALE GENOMIC DNA]</scope>
    <source>
        <strain evidence="3 4">B-S-A12</strain>
    </source>
</reference>
<comment type="caution">
    <text evidence="3">The sequence shown here is derived from an EMBL/GenBank/DDBJ whole genome shotgun (WGS) entry which is preliminary data.</text>
</comment>
<evidence type="ECO:0000313" key="4">
    <source>
        <dbReference type="Proteomes" id="UP001237105"/>
    </source>
</evidence>
<accession>A0ABT6SY39</accession>
<dbReference type="RefSeq" id="WP_282536388.1">
    <property type="nucleotide sequence ID" value="NZ_JASCIS010000017.1"/>
</dbReference>
<sequence length="297" mass="31256">MHMNSAPHLLNEDRKDYERILDEALRTAPHRPELAAVGQRLNPEQLRTMALNATALITAAAATEYQHYVKVREELRDPARSTASVRETGEPNTDEPTGGSVGLATTMGEVTETAGAGLVAVLAVLAPVLAGTAAAIFLLVGYILKMVSPEPALADTLLTAGWIFGALTAAGILVAAAGLLLTALRNGSTAQAAGPPEEFNEEVSRAREVWRDALLERGVVPFLREALAQPRGTTDHGPAPSGTRMPSLGYNRPGFSSPEGSTETGPSSAPDTSSSRPRYSSPDFSSPDFGGPDHRPD</sequence>
<organism evidence="3 4">
    <name type="scientific">Streptomyces luteolus</name>
    <dbReference type="NCBI Taxonomy" id="3043615"/>
    <lineage>
        <taxon>Bacteria</taxon>
        <taxon>Bacillati</taxon>
        <taxon>Actinomycetota</taxon>
        <taxon>Actinomycetes</taxon>
        <taxon>Kitasatosporales</taxon>
        <taxon>Streptomycetaceae</taxon>
        <taxon>Streptomyces</taxon>
    </lineage>
</organism>
<keyword evidence="4" id="KW-1185">Reference proteome</keyword>
<feature type="transmembrane region" description="Helical" evidence="2">
    <location>
        <begin position="117"/>
        <end position="144"/>
    </location>
</feature>
<feature type="compositionally biased region" description="Polar residues" evidence="1">
    <location>
        <begin position="258"/>
        <end position="284"/>
    </location>
</feature>
<keyword evidence="2" id="KW-0812">Transmembrane</keyword>
<keyword evidence="2" id="KW-1133">Transmembrane helix</keyword>
<feature type="transmembrane region" description="Helical" evidence="2">
    <location>
        <begin position="156"/>
        <end position="181"/>
    </location>
</feature>
<proteinExistence type="predicted"/>
<evidence type="ECO:0000256" key="1">
    <source>
        <dbReference type="SAM" id="MobiDB-lite"/>
    </source>
</evidence>
<gene>
    <name evidence="3" type="ORF">QIT00_18460</name>
</gene>